<reference evidence="2 3" key="1">
    <citation type="submission" date="2017-02" db="EMBL/GenBank/DDBJ databases">
        <title>The new phylogeny of genus Mycobacterium.</title>
        <authorList>
            <person name="Tortoli E."/>
            <person name="Trovato A."/>
            <person name="Cirillo D.M."/>
        </authorList>
    </citation>
    <scope>NUCLEOTIDE SEQUENCE [LARGE SCALE GENOMIC DNA]</scope>
    <source>
        <strain evidence="2 3">FI-09383</strain>
    </source>
</reference>
<dbReference type="EMBL" id="MVHP01000014">
    <property type="protein sequence ID" value="ORA65417.1"/>
    <property type="molecule type" value="Genomic_DNA"/>
</dbReference>
<dbReference type="SUPFAM" id="SSF160935">
    <property type="entry name" value="VPA0735-like"/>
    <property type="match status" value="1"/>
</dbReference>
<gene>
    <name evidence="2" type="ORF">BST23_13635</name>
</gene>
<comment type="caution">
    <text evidence="2">The sequence shown here is derived from an EMBL/GenBank/DDBJ whole genome shotgun (WGS) entry which is preliminary data.</text>
</comment>
<dbReference type="Proteomes" id="UP000192772">
    <property type="component" value="Unassembled WGS sequence"/>
</dbReference>
<dbReference type="RefSeq" id="WP_046752962.1">
    <property type="nucleotide sequence ID" value="NZ_JBCGVB010000010.1"/>
</dbReference>
<evidence type="ECO:0000313" key="3">
    <source>
        <dbReference type="Proteomes" id="UP000192772"/>
    </source>
</evidence>
<dbReference type="AlphaFoldDB" id="A0A0M2ZHR0"/>
<dbReference type="STRING" id="81858.BST23_13635"/>
<feature type="domain" description="DUF1214" evidence="1">
    <location>
        <begin position="264"/>
        <end position="337"/>
    </location>
</feature>
<evidence type="ECO:0000259" key="1">
    <source>
        <dbReference type="Pfam" id="PF06742"/>
    </source>
</evidence>
<dbReference type="Pfam" id="PF06742">
    <property type="entry name" value="DUF1214"/>
    <property type="match status" value="1"/>
</dbReference>
<accession>A0A1A0QNY3</accession>
<organism evidence="2 3">
    <name type="scientific">Mycolicibacterium elephantis</name>
    <dbReference type="NCBI Taxonomy" id="81858"/>
    <lineage>
        <taxon>Bacteria</taxon>
        <taxon>Bacillati</taxon>
        <taxon>Actinomycetota</taxon>
        <taxon>Actinomycetes</taxon>
        <taxon>Mycobacteriales</taxon>
        <taxon>Mycobacteriaceae</taxon>
        <taxon>Mycolicibacterium</taxon>
    </lineage>
</organism>
<evidence type="ECO:0000313" key="2">
    <source>
        <dbReference type="EMBL" id="ORA65417.1"/>
    </source>
</evidence>
<proteinExistence type="predicted"/>
<sequence length="357" mass="39606">MSTERSDAAWDALLRMFRDLHEVVREDARDDRERLEGYRVLARIIALCSELSLDVDPEVPRFFSMTTPLRQVGGPNPEGEYDLCALTPGRSYRVHGRRETVTYLGFQVMAGTGLTPRRQAAYVSDTDLGVHTDGTFEFVLAPTDPGTGEHWVQIPDDASAVVVRQYISDRRTERIATYDITQIEPAEPVAALTDEALADQLSAFMWTAFKLMTLHRTVLPELLSEPNKLVTSEAAALGSENTTPDNLYMLGAFDLEAGQALVLDIDPPDTRYWSITLENVWHECLDPFRTRSSGTQASFAPRPDGTVRVVIAAEDPGVPNWLDTGGRGRGFIVLRWLDNPDPPDVTVTLTDLAEVSA</sequence>
<dbReference type="Gene3D" id="2.60.120.1600">
    <property type="match status" value="1"/>
</dbReference>
<accession>A0A0M2ZHR0</accession>
<dbReference type="InterPro" id="IPR010621">
    <property type="entry name" value="DUF1214"/>
</dbReference>
<name>A0A0M2ZHR0_9MYCO</name>
<dbReference type="OrthoDB" id="4667238at2"/>
<protein>
    <recommendedName>
        <fullName evidence="1">DUF1214 domain-containing protein</fullName>
    </recommendedName>
</protein>